<organism evidence="2 3">
    <name type="scientific">Cherax quadricarinatus</name>
    <name type="common">Australian red claw crayfish</name>
    <dbReference type="NCBI Taxonomy" id="27406"/>
    <lineage>
        <taxon>Eukaryota</taxon>
        <taxon>Metazoa</taxon>
        <taxon>Ecdysozoa</taxon>
        <taxon>Arthropoda</taxon>
        <taxon>Crustacea</taxon>
        <taxon>Multicrustacea</taxon>
        <taxon>Malacostraca</taxon>
        <taxon>Eumalacostraca</taxon>
        <taxon>Eucarida</taxon>
        <taxon>Decapoda</taxon>
        <taxon>Pleocyemata</taxon>
        <taxon>Astacidea</taxon>
        <taxon>Parastacoidea</taxon>
        <taxon>Parastacidae</taxon>
        <taxon>Cherax</taxon>
    </lineage>
</organism>
<proteinExistence type="predicted"/>
<comment type="caution">
    <text evidence="2">The sequence shown here is derived from an EMBL/GenBank/DDBJ whole genome shotgun (WGS) entry which is preliminary data.</text>
</comment>
<evidence type="ECO:0000313" key="2">
    <source>
        <dbReference type="EMBL" id="KAK8754375.1"/>
    </source>
</evidence>
<dbReference type="AlphaFoldDB" id="A0AAW0YSE0"/>
<keyword evidence="3" id="KW-1185">Reference proteome</keyword>
<protein>
    <submittedName>
        <fullName evidence="2">Uncharacterized protein</fullName>
    </submittedName>
</protein>
<feature type="compositionally biased region" description="Basic residues" evidence="1">
    <location>
        <begin position="108"/>
        <end position="117"/>
    </location>
</feature>
<name>A0AAW0YSE0_CHEQU</name>
<accession>A0AAW0YSE0</accession>
<evidence type="ECO:0000313" key="3">
    <source>
        <dbReference type="Proteomes" id="UP001445076"/>
    </source>
</evidence>
<evidence type="ECO:0000256" key="1">
    <source>
        <dbReference type="SAM" id="MobiDB-lite"/>
    </source>
</evidence>
<sequence>MKVHFQLEPAYMEEVHNVYKDLTSDKMMQRCIKGRTQNSNESLHHRIWSYSNKAKYQTKRHADFAVSHAVADYNSVYVRSCLDTALGYRRSAVTQAQLELMEKQMKEKRNRGGKKRKREVDTSYEPGVHR</sequence>
<reference evidence="2 3" key="1">
    <citation type="journal article" date="2024" name="BMC Genomics">
        <title>Genome assembly of redclaw crayfish (Cherax quadricarinatus) provides insights into its immune adaptation and hypoxia tolerance.</title>
        <authorList>
            <person name="Liu Z."/>
            <person name="Zheng J."/>
            <person name="Li H."/>
            <person name="Fang K."/>
            <person name="Wang S."/>
            <person name="He J."/>
            <person name="Zhou D."/>
            <person name="Weng S."/>
            <person name="Chi M."/>
            <person name="Gu Z."/>
            <person name="He J."/>
            <person name="Li F."/>
            <person name="Wang M."/>
        </authorList>
    </citation>
    <scope>NUCLEOTIDE SEQUENCE [LARGE SCALE GENOMIC DNA]</scope>
    <source>
        <strain evidence="2">ZL_2023a</strain>
    </source>
</reference>
<feature type="region of interest" description="Disordered" evidence="1">
    <location>
        <begin position="105"/>
        <end position="130"/>
    </location>
</feature>
<dbReference type="Proteomes" id="UP001445076">
    <property type="component" value="Unassembled WGS sequence"/>
</dbReference>
<dbReference type="EMBL" id="JARKIK010000001">
    <property type="protein sequence ID" value="KAK8754375.1"/>
    <property type="molecule type" value="Genomic_DNA"/>
</dbReference>
<gene>
    <name evidence="2" type="ORF">OTU49_015899</name>
</gene>